<comment type="caution">
    <text evidence="6">The sequence shown here is derived from an EMBL/GenBank/DDBJ whole genome shotgun (WGS) entry which is preliminary data.</text>
</comment>
<evidence type="ECO:0000256" key="1">
    <source>
        <dbReference type="ARBA" id="ARBA00004123"/>
    </source>
</evidence>
<dbReference type="Gene3D" id="1.25.10.10">
    <property type="entry name" value="Leucine-rich Repeat Variant"/>
    <property type="match status" value="2"/>
</dbReference>
<feature type="region of interest" description="Disordered" evidence="3">
    <location>
        <begin position="344"/>
        <end position="372"/>
    </location>
</feature>
<dbReference type="SUPFAM" id="SSF48371">
    <property type="entry name" value="ARM repeat"/>
    <property type="match status" value="1"/>
</dbReference>
<evidence type="ECO:0000313" key="7">
    <source>
        <dbReference type="Proteomes" id="UP000225706"/>
    </source>
</evidence>
<dbReference type="InterPro" id="IPR056235">
    <property type="entry name" value="INTS4_8HBD"/>
</dbReference>
<dbReference type="Proteomes" id="UP000225706">
    <property type="component" value="Unassembled WGS sequence"/>
</dbReference>
<dbReference type="PANTHER" id="PTHR20938">
    <property type="entry name" value="INTEGRATOR COMPLEX SUBUNIT 4"/>
    <property type="match status" value="1"/>
</dbReference>
<organism evidence="6 7">
    <name type="scientific">Stylophora pistillata</name>
    <name type="common">Smooth cauliflower coral</name>
    <dbReference type="NCBI Taxonomy" id="50429"/>
    <lineage>
        <taxon>Eukaryota</taxon>
        <taxon>Metazoa</taxon>
        <taxon>Cnidaria</taxon>
        <taxon>Anthozoa</taxon>
        <taxon>Hexacorallia</taxon>
        <taxon>Scleractinia</taxon>
        <taxon>Astrocoeniina</taxon>
        <taxon>Pocilloporidae</taxon>
        <taxon>Stylophora</taxon>
    </lineage>
</organism>
<protein>
    <submittedName>
        <fullName evidence="6">Integrator complex subunit 4</fullName>
    </submittedName>
</protein>
<proteinExistence type="predicted"/>
<reference evidence="7" key="1">
    <citation type="journal article" date="2017" name="bioRxiv">
        <title>Comparative analysis of the genomes of Stylophora pistillata and Acropora digitifera provides evidence for extensive differences between species of corals.</title>
        <authorList>
            <person name="Voolstra C.R."/>
            <person name="Li Y."/>
            <person name="Liew Y.J."/>
            <person name="Baumgarten S."/>
            <person name="Zoccola D."/>
            <person name="Flot J.-F."/>
            <person name="Tambutte S."/>
            <person name="Allemand D."/>
            <person name="Aranda M."/>
        </authorList>
    </citation>
    <scope>NUCLEOTIDE SEQUENCE [LARGE SCALE GENOMIC DNA]</scope>
</reference>
<dbReference type="GO" id="GO:0016180">
    <property type="term" value="P:snRNA processing"/>
    <property type="evidence" value="ECO:0007669"/>
    <property type="project" value="TreeGrafter"/>
</dbReference>
<feature type="compositionally biased region" description="Basic and acidic residues" evidence="3">
    <location>
        <begin position="348"/>
        <end position="357"/>
    </location>
</feature>
<dbReference type="STRING" id="50429.A0A2B4SRI3"/>
<sequence length="997" mass="111606">MKRSSPDYSTTVVEEKPVETLDYGTQNQPVLKLKRSRQALDASKRLAFELSQFSTQQEILQTLVDLEKELPLESLEVVEFAIRSLWERFYHTEDAAVRVKVISLLGSVTRFPGVNVQAIAEELIKLLNVKDEDRTKDSHKVCSQIFDTLLRLGRLFDEEAKIVHHIEKSAIEHLKDPHFSVRCRCLCLIGHLNQGTEGSPSKVGSEPQVVAQSLLASFAKDSDPRVRTSALQALLTLHDRGQKLDMAVYDQASLALNDDYEDVRMAAIKLVWVFSQADPERTVKLPSSDEVRLVDDAFIKIWHMVNDLSMTVRREAAGLLGSLHLVSQKFLEQTLDKKLMSHLKRKKTEHEKRREIHASGGADGGGWSTGRTWGDKAPEPEIDPEGVSLMSSGACGAFVHGLEDEFMEVRSAAVDSLCELAYRNSSFAVQSLDFLADMMNDEIESVRLSAINSLRKISQHIQLREDQLETLLGVLEDFSGDTREAVRELLCHCVFATRACLHAAIHALLGNLSKYPQDKSSIWRCSKFLGEKHQHIASSLVPELLSTHPFFATPEPSIDDPAYVAILILVFNATAKSPTMLAMFPDHTTRHYAYLRDSQPDLVPHLDNEKSVSDVHSKRFEEGGSQTAKSFFESVQLRLQHVTSLKLVNKQQILKTAIQDLKHVKSIDSRLSADAECLCLYLQCKLMIVQAQQDKMWTVPAAMCTHQSSGLKSLVESILSTSYRVEHTFTGLSSQQIFLLRQLRLIAHALQILVTQRSSRTNERNLNSMVQVWESFLTRIKTFSNFINTENINTDAFCAEVVSFPGFFESNITNPSGVVDYVQSIMLSHEVPWLELHSSLSQASAVLNEPRGSSDNPLCFSAGLTLGINVEAMLENVPDARKVRVQVVFPDLRCHWFIPKRDDIHVLSPAKQRLATTVILSHSAWSEPGLVDVSLVLKYTPEVDEESVLKLGSREDSSTDVETQGIKQTKSAKDSLVDGVINLCPPVQVCIMPKALR</sequence>
<dbReference type="Pfam" id="PF24493">
    <property type="entry name" value="INTS4_8HBD"/>
    <property type="match status" value="1"/>
</dbReference>
<evidence type="ECO:0000259" key="5">
    <source>
        <dbReference type="Pfam" id="PF25458"/>
    </source>
</evidence>
<dbReference type="Pfam" id="PF13646">
    <property type="entry name" value="HEAT_2"/>
    <property type="match status" value="1"/>
</dbReference>
<keyword evidence="2" id="KW-0539">Nucleus</keyword>
<name>A0A2B4SRI3_STYPI</name>
<dbReference type="AlphaFoldDB" id="A0A2B4SRI3"/>
<dbReference type="InterPro" id="IPR011989">
    <property type="entry name" value="ARM-like"/>
</dbReference>
<keyword evidence="7" id="KW-1185">Reference proteome</keyword>
<dbReference type="EMBL" id="LSMT01000022">
    <property type="protein sequence ID" value="PFX32501.1"/>
    <property type="molecule type" value="Genomic_DNA"/>
</dbReference>
<dbReference type="Pfam" id="PF25458">
    <property type="entry name" value="INTS4_C"/>
    <property type="match status" value="1"/>
</dbReference>
<evidence type="ECO:0000256" key="2">
    <source>
        <dbReference type="ARBA" id="ARBA00023242"/>
    </source>
</evidence>
<dbReference type="PANTHER" id="PTHR20938:SF0">
    <property type="entry name" value="INTEGRATOR COMPLEX SUBUNIT 4"/>
    <property type="match status" value="1"/>
</dbReference>
<accession>A0A2B4SRI3</accession>
<dbReference type="GO" id="GO:0032039">
    <property type="term" value="C:integrator complex"/>
    <property type="evidence" value="ECO:0007669"/>
    <property type="project" value="TreeGrafter"/>
</dbReference>
<evidence type="ECO:0000313" key="6">
    <source>
        <dbReference type="EMBL" id="PFX32501.1"/>
    </source>
</evidence>
<dbReference type="InterPro" id="IPR057412">
    <property type="entry name" value="INTS4_C"/>
</dbReference>
<gene>
    <name evidence="6" type="primary">Ints4</name>
    <name evidence="6" type="ORF">AWC38_SpisGene2663</name>
</gene>
<feature type="domain" description="INTS4 8 helical bundle" evidence="4">
    <location>
        <begin position="629"/>
        <end position="836"/>
    </location>
</feature>
<feature type="domain" description="Integrator complex subunit 4/Protein SIEL C-terminal Ig-like" evidence="5">
    <location>
        <begin position="847"/>
        <end position="995"/>
    </location>
</feature>
<dbReference type="InterPro" id="IPR016024">
    <property type="entry name" value="ARM-type_fold"/>
</dbReference>
<evidence type="ECO:0000256" key="3">
    <source>
        <dbReference type="SAM" id="MobiDB-lite"/>
    </source>
</evidence>
<comment type="subcellular location">
    <subcellularLocation>
        <location evidence="1">Nucleus</location>
    </subcellularLocation>
</comment>
<dbReference type="OrthoDB" id="18190at2759"/>
<evidence type="ECO:0000259" key="4">
    <source>
        <dbReference type="Pfam" id="PF24493"/>
    </source>
</evidence>